<dbReference type="Proteomes" id="UP000001261">
    <property type="component" value="Unassembled WGS sequence"/>
</dbReference>
<keyword evidence="3" id="KW-1185">Reference proteome</keyword>
<reference evidence="3" key="1">
    <citation type="journal article" date="2009" name="Genome Res.">
        <title>Comparative genomic analyses of the human fungal pathogens Coccidioides and their relatives.</title>
        <authorList>
            <person name="Sharpton T.J."/>
            <person name="Stajich J.E."/>
            <person name="Rounsley S.D."/>
            <person name="Gardner M.J."/>
            <person name="Wortman J.R."/>
            <person name="Jordar V.S."/>
            <person name="Maiti R."/>
            <person name="Kodira C.D."/>
            <person name="Neafsey D.E."/>
            <person name="Zeng Q."/>
            <person name="Hung C.-Y."/>
            <person name="McMahan C."/>
            <person name="Muszewska A."/>
            <person name="Grynberg M."/>
            <person name="Mandel M.A."/>
            <person name="Kellner E.M."/>
            <person name="Barker B.M."/>
            <person name="Galgiani J.N."/>
            <person name="Orbach M.J."/>
            <person name="Kirkland T.N."/>
            <person name="Cole G.T."/>
            <person name="Henn M.R."/>
            <person name="Birren B.W."/>
            <person name="Taylor J.W."/>
        </authorList>
    </citation>
    <scope>NUCLEOTIDE SEQUENCE [LARGE SCALE GENOMIC DNA]</scope>
    <source>
        <strain evidence="3">RS</strain>
    </source>
</reference>
<evidence type="ECO:0000313" key="2">
    <source>
        <dbReference type="EMBL" id="EAS36421.2"/>
    </source>
</evidence>
<dbReference type="AlphaFoldDB" id="A0A0E1S0J3"/>
<sequence>MKDGECRREGKEKQNFISGSSVHEVYGGLDEGILGLYNLNAMFWTIEVPLDYVKMPMLMFLDALMAMKCAGEQKFTFATPQKCSPDNNPWLCGLVSEAPAGGRESRETKNEEQQRTSDVPHMRVHGGEVQRSG</sequence>
<feature type="compositionally biased region" description="Basic and acidic residues" evidence="1">
    <location>
        <begin position="103"/>
        <end position="133"/>
    </location>
</feature>
<dbReference type="GeneID" id="4566775"/>
<gene>
    <name evidence="2" type="ORF">CIMG_01775</name>
</gene>
<dbReference type="EMBL" id="GG704911">
    <property type="protein sequence ID" value="EAS36421.2"/>
    <property type="molecule type" value="Genomic_DNA"/>
</dbReference>
<organism evidence="2 3">
    <name type="scientific">Coccidioides immitis (strain RS)</name>
    <name type="common">Valley fever fungus</name>
    <dbReference type="NCBI Taxonomy" id="246410"/>
    <lineage>
        <taxon>Eukaryota</taxon>
        <taxon>Fungi</taxon>
        <taxon>Dikarya</taxon>
        <taxon>Ascomycota</taxon>
        <taxon>Pezizomycotina</taxon>
        <taxon>Eurotiomycetes</taxon>
        <taxon>Eurotiomycetidae</taxon>
        <taxon>Onygenales</taxon>
        <taxon>Onygenaceae</taxon>
        <taxon>Coccidioides</taxon>
    </lineage>
</organism>
<dbReference type="KEGG" id="cim:CIMG_01775"/>
<evidence type="ECO:0000313" key="3">
    <source>
        <dbReference type="Proteomes" id="UP000001261"/>
    </source>
</evidence>
<feature type="region of interest" description="Disordered" evidence="1">
    <location>
        <begin position="95"/>
        <end position="133"/>
    </location>
</feature>
<evidence type="ECO:0000256" key="1">
    <source>
        <dbReference type="SAM" id="MobiDB-lite"/>
    </source>
</evidence>
<accession>A0A0E1S0J3</accession>
<dbReference type="VEuPathDB" id="FungiDB:CIMG_01775"/>
<protein>
    <submittedName>
        <fullName evidence="2">Uncharacterized protein</fullName>
    </submittedName>
</protein>
<proteinExistence type="predicted"/>
<dbReference type="RefSeq" id="XP_001248004.2">
    <property type="nucleotide sequence ID" value="XM_001248003.2"/>
</dbReference>
<reference evidence="3" key="2">
    <citation type="journal article" date="2010" name="Genome Res.">
        <title>Population genomic sequencing of Coccidioides fungi reveals recent hybridization and transposon control.</title>
        <authorList>
            <person name="Neafsey D.E."/>
            <person name="Barker B.M."/>
            <person name="Sharpton T.J."/>
            <person name="Stajich J.E."/>
            <person name="Park D.J."/>
            <person name="Whiston E."/>
            <person name="Hung C.-Y."/>
            <person name="McMahan C."/>
            <person name="White J."/>
            <person name="Sykes S."/>
            <person name="Heiman D."/>
            <person name="Young S."/>
            <person name="Zeng Q."/>
            <person name="Abouelleil A."/>
            <person name="Aftuck L."/>
            <person name="Bessette D."/>
            <person name="Brown A."/>
            <person name="FitzGerald M."/>
            <person name="Lui A."/>
            <person name="Macdonald J.P."/>
            <person name="Priest M."/>
            <person name="Orbach M.J."/>
            <person name="Galgiani J.N."/>
            <person name="Kirkland T.N."/>
            <person name="Cole G.T."/>
            <person name="Birren B.W."/>
            <person name="Henn M.R."/>
            <person name="Taylor J.W."/>
            <person name="Rounsley S.D."/>
        </authorList>
    </citation>
    <scope>GENOME REANNOTATION</scope>
    <source>
        <strain evidence="3">RS</strain>
    </source>
</reference>
<dbReference type="InParanoid" id="A0A0E1S0J3"/>
<name>A0A0E1S0J3_COCIM</name>